<sequence length="1310" mass="136650">MRAGRQSDRRRRQVRASRRAGRTTWTSVRLVRTTEPPAGAVGVGGGRGLGEYPVNDETIDSGAETAAEEQKPARRTRSRRATSPATAPQASEGTAATSGGSAGQDAPAEAAPKAETKAKAGTTAKAEAAPEVAEPTKADAAEPAPKKRATRTRKAPAKKAPAAETEQAPATGAGEAAAGQEAPAPDAAAPEVAAQDAGAQAPDQEAAAETPAQEAPAKRKAPARRTGTRRATSKKTAPAAETAAAEDGGAPAETAAAEDGGAPAEIAASTEAAGAPAETVAFAEAGADTAPAGAASETPAAGAAGSEAAAEEKPAPKKTRARRATKKSIEEQVAGPVGGTGKEIPGPALAGDTGALEAEDTTTTAAEESAPVAPARELQGPALGEDTTGLTVEDTTPGAGEVEQAPKRPARRSRRATAPARSPEQKLDVLAELGVRPAAEAAEPEGEAEEEPTDEELAEAAFEDVAVAGAEQPQAPEEESGPRLPATALLFQAPDATKARKRRRAQAPAGAPAPADEAAEPTEPEELEEQPGETGEAEEEHGGGRRRRRRGGRGRRNRNQHEAGEEAAEEESAATPVEAEEESAEEADATEAETEAETEGEEGTSSSRRRRRRRTRTRTAEAEAGGRSARDEVTALKGSTRLEAKRQRRREGREAGRRRPTITESEFLARREAVKRSMVVREKDGLNQIGVLEDGILVEHYVARHTQTSMVGNVYLGRVQNVLPSMEAAFVDLGKGRNAVLYAGEVNWDAAGMEGQPRRIEQALKSGDSVLVQVTKDPIGHKGARLTSQITLAGRHLVLVPSGAMTGISRKLPENERARLKKLLKQIVPDGAGVIVRTAAEGATEEQLRADVERLTKQWADIEAKAKSAKSAPVLLKGEPELAVRVVRDVFNEDFENLVVSGDTAWQTISQYVRELSPDLADRLHHWTDRKDVFSEYRVDEQLAKAMDRKVWLPSGGSLIIDRTEAMTVIDVNTGKFTGSGGTLEETVTRNNLEAAEEVVRQLRLRDIGGIIVIDFIDMVLESNRDLVMRRLLECLGRDRTRHQVAEVTSLGLVQMTRKRVGQGLVEAFSTPCECCNGRGFIVHEEPVEKSGSGDGHAHGEESGSGSRRRGRRGGQPAPEPVAEPEAPAVEDEAAVAAREAVKATLATIAAAAANAHQESHGAKKAPADTSSAPAGVPAPTGGSDEPATAPEEAAEAAPGAESAAVASASSAPAAPVKTGVIGAQAAVPPAGEETTSQVAQADVTGEDLADEGQGDVVVEPPALAAPVPSTVETIAEPAPKRRRSRRAVSSGVVTPGETKIITLDLPEKK</sequence>
<keyword evidence="19" id="KW-1185">Reference proteome</keyword>
<evidence type="ECO:0000313" key="18">
    <source>
        <dbReference type="EMBL" id="KAE8764419.1"/>
    </source>
</evidence>
<keyword evidence="5" id="KW-0963">Cytoplasm</keyword>
<dbReference type="InterPro" id="IPR012340">
    <property type="entry name" value="NA-bd_OB-fold"/>
</dbReference>
<evidence type="ECO:0000256" key="3">
    <source>
        <dbReference type="ARBA" id="ARBA00004496"/>
    </source>
</evidence>
<proteinExistence type="inferred from homology"/>
<evidence type="ECO:0000256" key="8">
    <source>
        <dbReference type="ARBA" id="ARBA00022723"/>
    </source>
</evidence>
<dbReference type="OrthoDB" id="9804278at2"/>
<dbReference type="Gene3D" id="2.40.50.140">
    <property type="entry name" value="Nucleic acid-binding proteins"/>
    <property type="match status" value="1"/>
</dbReference>
<evidence type="ECO:0000256" key="10">
    <source>
        <dbReference type="ARBA" id="ARBA00022833"/>
    </source>
</evidence>
<evidence type="ECO:0000256" key="12">
    <source>
        <dbReference type="ARBA" id="ARBA00022884"/>
    </source>
</evidence>
<keyword evidence="10" id="KW-0862">Zinc</keyword>
<feature type="compositionally biased region" description="Low complexity" evidence="16">
    <location>
        <begin position="234"/>
        <end position="308"/>
    </location>
</feature>
<feature type="compositionally biased region" description="Acidic residues" evidence="16">
    <location>
        <begin position="442"/>
        <end position="462"/>
    </location>
</feature>
<dbReference type="GO" id="GO:0006364">
    <property type="term" value="P:rRNA processing"/>
    <property type="evidence" value="ECO:0007669"/>
    <property type="project" value="TreeGrafter"/>
</dbReference>
<feature type="region of interest" description="Disordered" evidence="16">
    <location>
        <begin position="1"/>
        <end position="662"/>
    </location>
</feature>
<dbReference type="GO" id="GO:0008995">
    <property type="term" value="F:ribonuclease E activity"/>
    <property type="evidence" value="ECO:0007669"/>
    <property type="project" value="UniProtKB-EC"/>
</dbReference>
<evidence type="ECO:0000256" key="13">
    <source>
        <dbReference type="ARBA" id="ARBA00050524"/>
    </source>
</evidence>
<dbReference type="InterPro" id="IPR004659">
    <property type="entry name" value="RNase_E/G"/>
</dbReference>
<feature type="compositionally biased region" description="Basic and acidic residues" evidence="16">
    <location>
        <begin position="628"/>
        <end position="657"/>
    </location>
</feature>
<feature type="compositionally biased region" description="Basic residues" evidence="16">
    <location>
        <begin position="607"/>
        <end position="617"/>
    </location>
</feature>
<evidence type="ECO:0000256" key="9">
    <source>
        <dbReference type="ARBA" id="ARBA00022801"/>
    </source>
</evidence>
<evidence type="ECO:0000256" key="14">
    <source>
        <dbReference type="ARBA" id="ARBA00066879"/>
    </source>
</evidence>
<dbReference type="CDD" id="cd04453">
    <property type="entry name" value="S1_RNase_E"/>
    <property type="match status" value="1"/>
</dbReference>
<keyword evidence="11" id="KW-0460">Magnesium</keyword>
<keyword evidence="8" id="KW-0479">Metal-binding</keyword>
<keyword evidence="7" id="KW-0819">tRNA processing</keyword>
<feature type="compositionally biased region" description="Basic residues" evidence="16">
    <location>
        <begin position="218"/>
        <end position="233"/>
    </location>
</feature>
<comment type="cofactor">
    <cofactor evidence="2">
        <name>Zn(2+)</name>
        <dbReference type="ChEBI" id="CHEBI:29105"/>
    </cofactor>
</comment>
<evidence type="ECO:0000313" key="19">
    <source>
        <dbReference type="Proteomes" id="UP000451860"/>
    </source>
</evidence>
<dbReference type="PANTHER" id="PTHR30001">
    <property type="entry name" value="RIBONUCLEASE"/>
    <property type="match status" value="1"/>
</dbReference>
<name>A0A7J5UPZ6_9MICO</name>
<evidence type="ECO:0000256" key="2">
    <source>
        <dbReference type="ARBA" id="ARBA00001947"/>
    </source>
</evidence>
<feature type="compositionally biased region" description="Basic residues" evidence="16">
    <location>
        <begin position="8"/>
        <end position="21"/>
    </location>
</feature>
<evidence type="ECO:0000256" key="11">
    <source>
        <dbReference type="ARBA" id="ARBA00022842"/>
    </source>
</evidence>
<comment type="similarity">
    <text evidence="4">Belongs to the RNase E/G family.</text>
</comment>
<dbReference type="SUPFAM" id="SSF50249">
    <property type="entry name" value="Nucleic acid-binding proteins"/>
    <property type="match status" value="1"/>
</dbReference>
<feature type="compositionally biased region" description="Low complexity" evidence="16">
    <location>
        <begin position="158"/>
        <end position="215"/>
    </location>
</feature>
<dbReference type="FunFam" id="2.40.50.140:FF:000066">
    <property type="entry name" value="Ribonuclease E"/>
    <property type="match status" value="1"/>
</dbReference>
<feature type="compositionally biased region" description="Low complexity" evidence="16">
    <location>
        <begin position="119"/>
        <end position="133"/>
    </location>
</feature>
<organism evidence="18 19">
    <name type="scientific">Georgenia thermotolerans</name>
    <dbReference type="NCBI Taxonomy" id="527326"/>
    <lineage>
        <taxon>Bacteria</taxon>
        <taxon>Bacillati</taxon>
        <taxon>Actinomycetota</taxon>
        <taxon>Actinomycetes</taxon>
        <taxon>Micrococcales</taxon>
        <taxon>Bogoriellaceae</taxon>
        <taxon>Georgenia</taxon>
    </lineage>
</organism>
<comment type="catalytic activity">
    <reaction evidence="13">
        <text>Endonucleolytic cleavage of single-stranded RNA in A- and U-rich regions.</text>
        <dbReference type="EC" id="3.1.26.12"/>
    </reaction>
</comment>
<evidence type="ECO:0000256" key="6">
    <source>
        <dbReference type="ARBA" id="ARBA00022664"/>
    </source>
</evidence>
<comment type="subcellular location">
    <subcellularLocation>
        <location evidence="3">Cytoplasm</location>
    </subcellularLocation>
</comment>
<feature type="compositionally biased region" description="Low complexity" evidence="16">
    <location>
        <begin position="506"/>
        <end position="516"/>
    </location>
</feature>
<dbReference type="GO" id="GO:0006397">
    <property type="term" value="P:mRNA processing"/>
    <property type="evidence" value="ECO:0007669"/>
    <property type="project" value="UniProtKB-KW"/>
</dbReference>
<keyword evidence="6" id="KW-0507">mRNA processing</keyword>
<dbReference type="GO" id="GO:0005737">
    <property type="term" value="C:cytoplasm"/>
    <property type="evidence" value="ECO:0007669"/>
    <property type="project" value="UniProtKB-SubCell"/>
</dbReference>
<keyword evidence="9" id="KW-0378">Hydrolase</keyword>
<feature type="region of interest" description="Disordered" evidence="16">
    <location>
        <begin position="1262"/>
        <end position="1294"/>
    </location>
</feature>
<feature type="compositionally biased region" description="Low complexity" evidence="16">
    <location>
        <begin position="1184"/>
        <end position="1215"/>
    </location>
</feature>
<feature type="region of interest" description="Disordered" evidence="16">
    <location>
        <begin position="1157"/>
        <end position="1215"/>
    </location>
</feature>
<feature type="domain" description="S1 motif" evidence="17">
    <location>
        <begin position="712"/>
        <end position="795"/>
    </location>
</feature>
<dbReference type="GO" id="GO:0008033">
    <property type="term" value="P:tRNA processing"/>
    <property type="evidence" value="ECO:0007669"/>
    <property type="project" value="UniProtKB-KW"/>
</dbReference>
<feature type="compositionally biased region" description="Basic residues" evidence="16">
    <location>
        <begin position="316"/>
        <end position="326"/>
    </location>
</feature>
<dbReference type="NCBIfam" id="TIGR00757">
    <property type="entry name" value="RNaseEG"/>
    <property type="match status" value="1"/>
</dbReference>
<dbReference type="InterPro" id="IPR003029">
    <property type="entry name" value="S1_domain"/>
</dbReference>
<gene>
    <name evidence="18" type="ORF">GB883_09075</name>
</gene>
<dbReference type="SMART" id="SM00316">
    <property type="entry name" value="S1"/>
    <property type="match status" value="1"/>
</dbReference>
<dbReference type="EMBL" id="WHJE01000033">
    <property type="protein sequence ID" value="KAE8764419.1"/>
    <property type="molecule type" value="Genomic_DNA"/>
</dbReference>
<comment type="caution">
    <text evidence="18">The sequence shown here is derived from an EMBL/GenBank/DDBJ whole genome shotgun (WGS) entry which is preliminary data.</text>
</comment>
<feature type="compositionally biased region" description="Basic residues" evidence="16">
    <location>
        <begin position="544"/>
        <end position="558"/>
    </location>
</feature>
<evidence type="ECO:0000256" key="1">
    <source>
        <dbReference type="ARBA" id="ARBA00001946"/>
    </source>
</evidence>
<feature type="compositionally biased region" description="Low complexity" evidence="16">
    <location>
        <begin position="353"/>
        <end position="377"/>
    </location>
</feature>
<dbReference type="Proteomes" id="UP000451860">
    <property type="component" value="Unassembled WGS sequence"/>
</dbReference>
<evidence type="ECO:0000256" key="15">
    <source>
        <dbReference type="ARBA" id="ARBA00072999"/>
    </source>
</evidence>
<dbReference type="PANTHER" id="PTHR30001:SF0">
    <property type="entry name" value="RIBONUCLEASE G"/>
    <property type="match status" value="1"/>
</dbReference>
<dbReference type="GO" id="GO:0003723">
    <property type="term" value="F:RNA binding"/>
    <property type="evidence" value="ECO:0007669"/>
    <property type="project" value="UniProtKB-KW"/>
</dbReference>
<feature type="region of interest" description="Disordered" evidence="16">
    <location>
        <begin position="1087"/>
        <end position="1134"/>
    </location>
</feature>
<evidence type="ECO:0000256" key="7">
    <source>
        <dbReference type="ARBA" id="ARBA00022694"/>
    </source>
</evidence>
<dbReference type="GO" id="GO:0046872">
    <property type="term" value="F:metal ion binding"/>
    <property type="evidence" value="ECO:0007669"/>
    <property type="project" value="UniProtKB-KW"/>
</dbReference>
<evidence type="ECO:0000256" key="4">
    <source>
        <dbReference type="ARBA" id="ARBA00005522"/>
    </source>
</evidence>
<comment type="cofactor">
    <cofactor evidence="1">
        <name>Mg(2+)</name>
        <dbReference type="ChEBI" id="CHEBI:18420"/>
    </cofactor>
</comment>
<keyword evidence="12" id="KW-0694">RNA-binding</keyword>
<evidence type="ECO:0000256" key="16">
    <source>
        <dbReference type="SAM" id="MobiDB-lite"/>
    </source>
</evidence>
<feature type="compositionally biased region" description="Basic residues" evidence="16">
    <location>
        <begin position="146"/>
        <end position="157"/>
    </location>
</feature>
<dbReference type="Pfam" id="PF10150">
    <property type="entry name" value="RNase_E_G"/>
    <property type="match status" value="1"/>
</dbReference>
<evidence type="ECO:0000256" key="5">
    <source>
        <dbReference type="ARBA" id="ARBA00022490"/>
    </source>
</evidence>
<dbReference type="EC" id="3.1.26.12" evidence="14"/>
<evidence type="ECO:0000259" key="17">
    <source>
        <dbReference type="PROSITE" id="PS50126"/>
    </source>
</evidence>
<protein>
    <recommendedName>
        <fullName evidence="15">Ribonuclease E</fullName>
        <ecNumber evidence="14">3.1.26.12</ecNumber>
    </recommendedName>
</protein>
<dbReference type="InterPro" id="IPR019307">
    <property type="entry name" value="RNA-bd_AU-1/RNase_E/G"/>
</dbReference>
<feature type="compositionally biased region" description="Low complexity" evidence="16">
    <location>
        <begin position="81"/>
        <end position="99"/>
    </location>
</feature>
<feature type="compositionally biased region" description="Acidic residues" evidence="16">
    <location>
        <begin position="565"/>
        <end position="602"/>
    </location>
</feature>
<feature type="compositionally biased region" description="Low complexity" evidence="16">
    <location>
        <begin position="465"/>
        <end position="475"/>
    </location>
</feature>
<feature type="compositionally biased region" description="Acidic residues" evidence="16">
    <location>
        <begin position="517"/>
        <end position="539"/>
    </location>
</feature>
<dbReference type="PROSITE" id="PS50126">
    <property type="entry name" value="S1"/>
    <property type="match status" value="1"/>
</dbReference>
<accession>A0A7J5UPZ6</accession>
<reference evidence="18 19" key="1">
    <citation type="submission" date="2019-10" db="EMBL/GenBank/DDBJ databases">
        <title>Georgenia wutianyii sp. nov. and Georgenia yuyongxinii sp. nov. isolated from plateau pika (Ochotona curzoniae) in the Qinghai-Tibet plateau of China.</title>
        <authorList>
            <person name="Tian Z."/>
        </authorList>
    </citation>
    <scope>NUCLEOTIDE SEQUENCE [LARGE SCALE GENOMIC DNA]</scope>
    <source>
        <strain evidence="18 19">DSM 21501</strain>
    </source>
</reference>